<feature type="signal peptide" evidence="3">
    <location>
        <begin position="1"/>
        <end position="22"/>
    </location>
</feature>
<feature type="transmembrane region" description="Helical" evidence="2">
    <location>
        <begin position="719"/>
        <end position="744"/>
    </location>
</feature>
<keyword evidence="2" id="KW-0472">Membrane</keyword>
<dbReference type="InterPro" id="IPR020864">
    <property type="entry name" value="MACPF"/>
</dbReference>
<evidence type="ECO:0000313" key="6">
    <source>
        <dbReference type="Proteomes" id="UP001519460"/>
    </source>
</evidence>
<sequence length="784" mass="85236">MSFVVVSRAAFTVLIFSSAAHARLQQEAKDNMLGSASEGPRHDDPRSCLESASTSGQNLRRFDVLPGHGWDNLRNEEQGGPVVVLSFSKCLTTDDGRFLLPDTVSVVPVMSSNIETSSELISDMASWTSATSFSINAGASGILDDIGMISGKFSTEYQYMASKQVQEKSFTTRAQVRYVRYKMQLQPDTPLHPTFRGRLLDIAAAHTLQEVEQADYMAQLLVRDFGTHVITGVQAGAALLKIDHLSRSFLTENEGEDFDFRASAGASLFGLLSASMSLGFHFKQDSTQKYDDARTSTQVRTLGGPIYLPNNFTMDTWAKHVDENLVALDRSGAPLHTFVTAPALPELPPSIVQKVSASVQKAVVTYYTFNRIPGCLDVNSPSFSLAANYDDGSCKPPATNETFGGVYQTCEMTDSENGDLCGSLVQTNPLTGDTSCPPSYKAVPLHQGTARNSRTEHQCHRFLVFKWHCHDVVYQSTASYRIYWCVADQPVPQDSGYLFGGLYTTQVANPVTQRQSCPPSYLALTVGSGLRVCVSDDFVAGADSSVPFGGFFSCTSGNPLAAGVNKACADGYSRHLAIVDQGCEINYCTQTPKLHPPKLPSVKRPPFTLEPAASAPPKDNMVIFDRVSRTWHRDENAVEYMAMIGLEPSVEGFAAYNMSVAEYFINASLVRSSYQIAEESKLSPASEEASGMKKATQTAQASQMTSSEELPTPMSAGSAAAIAVVATLACVLLLAVGVLTVRAYQRRRRAQYRPLEEPQCISHAEPRYGAQSESAKMNGAEEYH</sequence>
<keyword evidence="3" id="KW-0732">Signal</keyword>
<dbReference type="CDD" id="cd22579">
    <property type="entry name" value="MPEG1_P2"/>
    <property type="match status" value="1"/>
</dbReference>
<gene>
    <name evidence="5" type="ORF">BaRGS_00024630</name>
</gene>
<feature type="domain" description="MACPF" evidence="4">
    <location>
        <begin position="37"/>
        <end position="370"/>
    </location>
</feature>
<evidence type="ECO:0000256" key="3">
    <source>
        <dbReference type="SAM" id="SignalP"/>
    </source>
</evidence>
<dbReference type="GO" id="GO:0002250">
    <property type="term" value="P:adaptive immune response"/>
    <property type="evidence" value="ECO:0007669"/>
    <property type="project" value="UniProtKB-KW"/>
</dbReference>
<dbReference type="PANTHER" id="PTHR31463:SF1">
    <property type="entry name" value="MACROPHAGE-EXPRESSED GENE 1 PROTEIN"/>
    <property type="match status" value="1"/>
</dbReference>
<accession>A0ABD0KAK5</accession>
<proteinExistence type="predicted"/>
<evidence type="ECO:0000313" key="5">
    <source>
        <dbReference type="EMBL" id="KAK7484141.1"/>
    </source>
</evidence>
<comment type="caution">
    <text evidence="5">The sequence shown here is derived from an EMBL/GenBank/DDBJ whole genome shotgun (WGS) entry which is preliminary data.</text>
</comment>
<name>A0ABD0KAK5_9CAEN</name>
<keyword evidence="2" id="KW-0812">Transmembrane</keyword>
<dbReference type="GO" id="GO:0030670">
    <property type="term" value="C:phagocytic vesicle membrane"/>
    <property type="evidence" value="ECO:0007669"/>
    <property type="project" value="UniProtKB-SubCell"/>
</dbReference>
<protein>
    <recommendedName>
        <fullName evidence="4">MACPF domain-containing protein</fullName>
    </recommendedName>
</protein>
<keyword evidence="6" id="KW-1185">Reference proteome</keyword>
<dbReference type="GO" id="GO:0045087">
    <property type="term" value="P:innate immune response"/>
    <property type="evidence" value="ECO:0007669"/>
    <property type="project" value="UniProtKB-KW"/>
</dbReference>
<dbReference type="PANTHER" id="PTHR31463">
    <property type="entry name" value="MACROPHAGE-EXPRESSED GENE 1 PROTEIN"/>
    <property type="match status" value="1"/>
</dbReference>
<dbReference type="SMART" id="SM00457">
    <property type="entry name" value="MACPF"/>
    <property type="match status" value="1"/>
</dbReference>
<dbReference type="InterPro" id="IPR039707">
    <property type="entry name" value="MPEG1"/>
</dbReference>
<feature type="region of interest" description="Disordered" evidence="1">
    <location>
        <begin position="33"/>
        <end position="55"/>
    </location>
</feature>
<dbReference type="EMBL" id="JACVVK020000215">
    <property type="protein sequence ID" value="KAK7484141.1"/>
    <property type="molecule type" value="Genomic_DNA"/>
</dbReference>
<dbReference type="Proteomes" id="UP001519460">
    <property type="component" value="Unassembled WGS sequence"/>
</dbReference>
<feature type="region of interest" description="Disordered" evidence="1">
    <location>
        <begin position="682"/>
        <end position="712"/>
    </location>
</feature>
<feature type="chain" id="PRO_5044888736" description="MACPF domain-containing protein" evidence="3">
    <location>
        <begin position="23"/>
        <end position="784"/>
    </location>
</feature>
<evidence type="ECO:0000256" key="2">
    <source>
        <dbReference type="SAM" id="Phobius"/>
    </source>
</evidence>
<evidence type="ECO:0000259" key="4">
    <source>
        <dbReference type="PROSITE" id="PS51412"/>
    </source>
</evidence>
<keyword evidence="2" id="KW-1133">Transmembrane helix</keyword>
<dbReference type="PROSITE" id="PS51412">
    <property type="entry name" value="MACPF_2"/>
    <property type="match status" value="1"/>
</dbReference>
<organism evidence="5 6">
    <name type="scientific">Batillaria attramentaria</name>
    <dbReference type="NCBI Taxonomy" id="370345"/>
    <lineage>
        <taxon>Eukaryota</taxon>
        <taxon>Metazoa</taxon>
        <taxon>Spiralia</taxon>
        <taxon>Lophotrochozoa</taxon>
        <taxon>Mollusca</taxon>
        <taxon>Gastropoda</taxon>
        <taxon>Caenogastropoda</taxon>
        <taxon>Sorbeoconcha</taxon>
        <taxon>Cerithioidea</taxon>
        <taxon>Batillariidae</taxon>
        <taxon>Batillaria</taxon>
    </lineage>
</organism>
<dbReference type="AlphaFoldDB" id="A0ABD0KAK5"/>
<reference evidence="5 6" key="1">
    <citation type="journal article" date="2023" name="Sci. Data">
        <title>Genome assembly of the Korean intertidal mud-creeper Batillaria attramentaria.</title>
        <authorList>
            <person name="Patra A.K."/>
            <person name="Ho P.T."/>
            <person name="Jun S."/>
            <person name="Lee S.J."/>
            <person name="Kim Y."/>
            <person name="Won Y.J."/>
        </authorList>
    </citation>
    <scope>NUCLEOTIDE SEQUENCE [LARGE SCALE GENOMIC DNA]</scope>
    <source>
        <strain evidence="5">Wonlab-2016</strain>
    </source>
</reference>
<dbReference type="Pfam" id="PF01823">
    <property type="entry name" value="MACPF"/>
    <property type="match status" value="1"/>
</dbReference>
<feature type="region of interest" description="Disordered" evidence="1">
    <location>
        <begin position="763"/>
        <end position="784"/>
    </location>
</feature>
<evidence type="ECO:0000256" key="1">
    <source>
        <dbReference type="SAM" id="MobiDB-lite"/>
    </source>
</evidence>
<feature type="compositionally biased region" description="Polar residues" evidence="1">
    <location>
        <begin position="695"/>
        <end position="709"/>
    </location>
</feature>